<dbReference type="InterPro" id="IPR016156">
    <property type="entry name" value="FAD/NAD-linked_Rdtase_dimer_sf"/>
</dbReference>
<dbReference type="Proteomes" id="UP000176576">
    <property type="component" value="Unassembled WGS sequence"/>
</dbReference>
<comment type="cofactor">
    <cofactor evidence="1">
        <name>FAD</name>
        <dbReference type="ChEBI" id="CHEBI:57692"/>
    </cofactor>
</comment>
<dbReference type="PRINTS" id="PR00368">
    <property type="entry name" value="FADPNR"/>
</dbReference>
<dbReference type="InterPro" id="IPR023753">
    <property type="entry name" value="FAD/NAD-binding_dom"/>
</dbReference>
<name>A0A1G2G8T6_9BACT</name>
<dbReference type="PRINTS" id="PR00411">
    <property type="entry name" value="PNDRDTASEI"/>
</dbReference>
<evidence type="ECO:0000256" key="1">
    <source>
        <dbReference type="ARBA" id="ARBA00001974"/>
    </source>
</evidence>
<reference evidence="5 6" key="1">
    <citation type="journal article" date="2016" name="Nat. Commun.">
        <title>Thousands of microbial genomes shed light on interconnected biogeochemical processes in an aquifer system.</title>
        <authorList>
            <person name="Anantharaman K."/>
            <person name="Brown C.T."/>
            <person name="Hug L.A."/>
            <person name="Sharon I."/>
            <person name="Castelle C.J."/>
            <person name="Probst A.J."/>
            <person name="Thomas B.C."/>
            <person name="Singh A."/>
            <person name="Wilkins M.J."/>
            <person name="Karaoz U."/>
            <person name="Brodie E.L."/>
            <person name="Williams K.H."/>
            <person name="Hubbard S.S."/>
            <person name="Banfield J.F."/>
        </authorList>
    </citation>
    <scope>NUCLEOTIDE SEQUENCE [LARGE SCALE GENOMIC DNA]</scope>
</reference>
<dbReference type="SUPFAM" id="SSF51905">
    <property type="entry name" value="FAD/NAD(P)-binding domain"/>
    <property type="match status" value="2"/>
</dbReference>
<dbReference type="Gene3D" id="3.50.50.60">
    <property type="entry name" value="FAD/NAD(P)-binding domain"/>
    <property type="match status" value="2"/>
</dbReference>
<dbReference type="PANTHER" id="PTHR43429:SF3">
    <property type="entry name" value="NITRITE REDUCTASE [NAD(P)H]"/>
    <property type="match status" value="1"/>
</dbReference>
<dbReference type="EMBL" id="MHNN01000006">
    <property type="protein sequence ID" value="OGZ46669.1"/>
    <property type="molecule type" value="Genomic_DNA"/>
</dbReference>
<organism evidence="5 6">
    <name type="scientific">Candidatus Ryanbacteria bacterium RIFCSPHIGHO2_02_FULL_45_13b</name>
    <dbReference type="NCBI Taxonomy" id="1802117"/>
    <lineage>
        <taxon>Bacteria</taxon>
        <taxon>Candidatus Ryaniibacteriota</taxon>
    </lineage>
</organism>
<comment type="caution">
    <text evidence="5">The sequence shown here is derived from an EMBL/GenBank/DDBJ whole genome shotgun (WGS) entry which is preliminary data.</text>
</comment>
<dbReference type="STRING" id="1802117.A3J54_01595"/>
<evidence type="ECO:0000256" key="2">
    <source>
        <dbReference type="ARBA" id="ARBA00022630"/>
    </source>
</evidence>
<dbReference type="GO" id="GO:0016491">
    <property type="term" value="F:oxidoreductase activity"/>
    <property type="evidence" value="ECO:0007669"/>
    <property type="project" value="InterPro"/>
</dbReference>
<gene>
    <name evidence="5" type="ORF">A3J54_01595</name>
</gene>
<evidence type="ECO:0000259" key="4">
    <source>
        <dbReference type="Pfam" id="PF07992"/>
    </source>
</evidence>
<evidence type="ECO:0000313" key="6">
    <source>
        <dbReference type="Proteomes" id="UP000176576"/>
    </source>
</evidence>
<dbReference type="Gene3D" id="3.30.390.30">
    <property type="match status" value="1"/>
</dbReference>
<keyword evidence="3" id="KW-0274">FAD</keyword>
<protein>
    <recommendedName>
        <fullName evidence="4">FAD/NAD(P)-binding domain-containing protein</fullName>
    </recommendedName>
</protein>
<dbReference type="InterPro" id="IPR036188">
    <property type="entry name" value="FAD/NAD-bd_sf"/>
</dbReference>
<keyword evidence="2" id="KW-0285">Flavoprotein</keyword>
<evidence type="ECO:0000256" key="3">
    <source>
        <dbReference type="ARBA" id="ARBA00022827"/>
    </source>
</evidence>
<feature type="domain" description="FAD/NAD(P)-binding" evidence="4">
    <location>
        <begin position="6"/>
        <end position="305"/>
    </location>
</feature>
<evidence type="ECO:0000313" key="5">
    <source>
        <dbReference type="EMBL" id="OGZ46669.1"/>
    </source>
</evidence>
<dbReference type="AlphaFoldDB" id="A0A1G2G8T6"/>
<accession>A0A1G2G8T6</accession>
<dbReference type="Pfam" id="PF07992">
    <property type="entry name" value="Pyr_redox_2"/>
    <property type="match status" value="1"/>
</dbReference>
<proteinExistence type="predicted"/>
<sequence>MHIEADYLIIGGGIAGTTAAETIRNKDKHGTIAIISKEPHVLYSRVLLPKYVEGALARDQVFLRTAEDYNKRGISLYVDEEATVLDLKRKEVRTRKGVVFSYKQLLIAAGGRVKPWHVKGSEDVSVMRFHTIDDASMLYDKLSGKQAKDVVIVGGGFIALELINALRSRGLSHIHCIVPERRFWEHHLDDAGSAIIERYLQENGILLHLNETVTMLQRTDEGRSAVYTNRTISYDADILMVGIGLDREVKTFSGGGIEVQRGIITDEFLETGVKGVWAAGDIAEYYSLAFGRNLLVGNWSNAFLQGRIAGLNMVFRHTALGSAEVFGYVPLYAITVLGMHIAFLGDVSGAKDRSGRTFISRFQEEWYERFFLEDNKLVGAVFINKFEDKQVIELLIKEQRDCAPFISYLSDPTVTLADYIT</sequence>
<dbReference type="PANTHER" id="PTHR43429">
    <property type="entry name" value="PYRIDINE NUCLEOTIDE-DISULFIDE OXIDOREDUCTASE DOMAIN-CONTAINING"/>
    <property type="match status" value="1"/>
</dbReference>
<dbReference type="InterPro" id="IPR050260">
    <property type="entry name" value="FAD-bd_OxRdtase"/>
</dbReference>